<proteinExistence type="predicted"/>
<evidence type="ECO:0000313" key="1">
    <source>
        <dbReference type="EMBL" id="QJA48075.1"/>
    </source>
</evidence>
<reference evidence="1" key="1">
    <citation type="submission" date="2020-03" db="EMBL/GenBank/DDBJ databases">
        <title>The deep terrestrial virosphere.</title>
        <authorList>
            <person name="Holmfeldt K."/>
            <person name="Nilsson E."/>
            <person name="Simone D."/>
            <person name="Lopez-Fernandez M."/>
            <person name="Wu X."/>
            <person name="de Brujin I."/>
            <person name="Lundin D."/>
            <person name="Andersson A."/>
            <person name="Bertilsson S."/>
            <person name="Dopson M."/>
        </authorList>
    </citation>
    <scope>NUCLEOTIDE SEQUENCE</scope>
    <source>
        <strain evidence="1">TM448A00831</strain>
        <strain evidence="2">TM448B00682</strain>
    </source>
</reference>
<name>A0A6H1ZLD2_9ZZZZ</name>
<evidence type="ECO:0000313" key="2">
    <source>
        <dbReference type="EMBL" id="QJH96325.1"/>
    </source>
</evidence>
<gene>
    <name evidence="1" type="ORF">TM448A00831_0006</name>
    <name evidence="2" type="ORF">TM448B00682_0019</name>
</gene>
<dbReference type="AlphaFoldDB" id="A0A6H1ZLD2"/>
<organism evidence="1">
    <name type="scientific">viral metagenome</name>
    <dbReference type="NCBI Taxonomy" id="1070528"/>
    <lineage>
        <taxon>unclassified sequences</taxon>
        <taxon>metagenomes</taxon>
        <taxon>organismal metagenomes</taxon>
    </lineage>
</organism>
<accession>A0A6H1ZLD2</accession>
<dbReference type="EMBL" id="MT144070">
    <property type="protein sequence ID" value="QJA48075.1"/>
    <property type="molecule type" value="Genomic_DNA"/>
</dbReference>
<dbReference type="EMBL" id="MT144647">
    <property type="protein sequence ID" value="QJH96325.1"/>
    <property type="molecule type" value="Genomic_DNA"/>
</dbReference>
<protein>
    <submittedName>
        <fullName evidence="1">Uncharacterized protein</fullName>
    </submittedName>
</protein>
<sequence length="73" mass="8660">MLGFRIHNKIIKKVFLSSEYIAYYEKKENKHLRSLIEKINGMKPKERKALIEKEIPNVLNKKEIIESFSKNGL</sequence>